<evidence type="ECO:0000313" key="4">
    <source>
        <dbReference type="EMBL" id="GGD14231.1"/>
    </source>
</evidence>
<organism evidence="5 6">
    <name type="scientific">Nocardioides daphniae</name>
    <dbReference type="NCBI Taxonomy" id="402297"/>
    <lineage>
        <taxon>Bacteria</taxon>
        <taxon>Bacillati</taxon>
        <taxon>Actinomycetota</taxon>
        <taxon>Actinomycetes</taxon>
        <taxon>Propionibacteriales</taxon>
        <taxon>Nocardioidaceae</taxon>
        <taxon>Nocardioides</taxon>
    </lineage>
</organism>
<dbReference type="KEGG" id="ndp:E2C04_03945"/>
<feature type="region of interest" description="Disordered" evidence="2">
    <location>
        <begin position="195"/>
        <end position="220"/>
    </location>
</feature>
<protein>
    <submittedName>
        <fullName evidence="5">Septum formation initiator family protein</fullName>
    </submittedName>
</protein>
<feature type="compositionally biased region" description="Polar residues" evidence="2">
    <location>
        <begin position="1"/>
        <end position="10"/>
    </location>
</feature>
<evidence type="ECO:0000313" key="5">
    <source>
        <dbReference type="EMBL" id="QCC76577.1"/>
    </source>
</evidence>
<dbReference type="Pfam" id="PF04977">
    <property type="entry name" value="DivIC"/>
    <property type="match status" value="1"/>
</dbReference>
<name>A0A4V1CWA4_9ACTN</name>
<proteinExistence type="predicted"/>
<dbReference type="EMBL" id="BMCK01000002">
    <property type="protein sequence ID" value="GGD14231.1"/>
    <property type="molecule type" value="Genomic_DNA"/>
</dbReference>
<reference evidence="5" key="4">
    <citation type="submission" date="2019-03" db="EMBL/GenBank/DDBJ databases">
        <authorList>
            <person name="Huang Y."/>
        </authorList>
    </citation>
    <scope>NUCLEOTIDE SEQUENCE</scope>
    <source>
        <strain evidence="5">JCM 16608</strain>
    </source>
</reference>
<keyword evidence="3" id="KW-0812">Transmembrane</keyword>
<keyword evidence="3" id="KW-0472">Membrane</keyword>
<evidence type="ECO:0000313" key="6">
    <source>
        <dbReference type="Proteomes" id="UP000297025"/>
    </source>
</evidence>
<feature type="compositionally biased region" description="Basic and acidic residues" evidence="2">
    <location>
        <begin position="210"/>
        <end position="220"/>
    </location>
</feature>
<feature type="transmembrane region" description="Helical" evidence="3">
    <location>
        <begin position="80"/>
        <end position="100"/>
    </location>
</feature>
<dbReference type="EMBL" id="CP038462">
    <property type="protein sequence ID" value="QCC76577.1"/>
    <property type="molecule type" value="Genomic_DNA"/>
</dbReference>
<feature type="coiled-coil region" evidence="1">
    <location>
        <begin position="106"/>
        <end position="133"/>
    </location>
</feature>
<reference evidence="5 6" key="1">
    <citation type="journal article" date="2008" name="Int. J. Syst. Evol. Microbiol.">
        <title>Nocardioides daphniae sp. nov., isolated from Daphnia cucullata (Crustacea: Cladocera).</title>
        <authorList>
            <person name="Toth E.M."/>
            <person name="Keki Z."/>
            <person name="Homonnay Z.G."/>
            <person name="Borsodi A.K."/>
            <person name="Marialigeti K."/>
            <person name="Schumann P."/>
        </authorList>
    </citation>
    <scope>NUCLEOTIDE SEQUENCE [LARGE SCALE GENOMIC DNA]</scope>
    <source>
        <strain evidence="5 6">JCM 16608</strain>
    </source>
</reference>
<keyword evidence="3" id="KW-1133">Transmembrane helix</keyword>
<dbReference type="Proteomes" id="UP000297025">
    <property type="component" value="Chromosome"/>
</dbReference>
<dbReference type="AlphaFoldDB" id="A0A4V1CWA4"/>
<feature type="region of interest" description="Disordered" evidence="2">
    <location>
        <begin position="1"/>
        <end position="73"/>
    </location>
</feature>
<evidence type="ECO:0000256" key="1">
    <source>
        <dbReference type="SAM" id="Coils"/>
    </source>
</evidence>
<reference evidence="4" key="2">
    <citation type="journal article" date="2014" name="Int. J. Syst. Evol. Microbiol.">
        <title>Complete genome of a new Firmicutes species belonging to the dominant human colonic microbiota ('Ruminococcus bicirculans') reveals two chromosomes and a selective capacity to utilize plant glucans.</title>
        <authorList>
            <consortium name="NISC Comparative Sequencing Program"/>
            <person name="Wegmann U."/>
            <person name="Louis P."/>
            <person name="Goesmann A."/>
            <person name="Henrissat B."/>
            <person name="Duncan S.H."/>
            <person name="Flint H.J."/>
        </authorList>
    </citation>
    <scope>NUCLEOTIDE SEQUENCE</scope>
    <source>
        <strain evidence="4">CCM 7403</strain>
    </source>
</reference>
<dbReference type="InterPro" id="IPR007060">
    <property type="entry name" value="FtsL/DivIC"/>
</dbReference>
<reference evidence="4" key="5">
    <citation type="submission" date="2024-05" db="EMBL/GenBank/DDBJ databases">
        <authorList>
            <person name="Sun Q."/>
            <person name="Sedlacek I."/>
        </authorList>
    </citation>
    <scope>NUCLEOTIDE SEQUENCE</scope>
    <source>
        <strain evidence="4">CCM 7403</strain>
    </source>
</reference>
<reference evidence="7" key="3">
    <citation type="journal article" date="2019" name="Int. J. Syst. Evol. Microbiol.">
        <title>The Global Catalogue of Microorganisms (GCM) 10K type strain sequencing project: providing services to taxonomists for standard genome sequencing and annotation.</title>
        <authorList>
            <consortium name="The Broad Institute Genomics Platform"/>
            <consortium name="The Broad Institute Genome Sequencing Center for Infectious Disease"/>
            <person name="Wu L."/>
            <person name="Ma J."/>
        </authorList>
    </citation>
    <scope>NUCLEOTIDE SEQUENCE [LARGE SCALE GENOMIC DNA]</scope>
    <source>
        <strain evidence="7">CCM 7403</strain>
    </source>
</reference>
<gene>
    <name evidence="5" type="ORF">E2C04_03945</name>
    <name evidence="4" type="ORF">GCM10007231_11520</name>
</gene>
<evidence type="ECO:0000256" key="3">
    <source>
        <dbReference type="SAM" id="Phobius"/>
    </source>
</evidence>
<evidence type="ECO:0000256" key="2">
    <source>
        <dbReference type="SAM" id="MobiDB-lite"/>
    </source>
</evidence>
<dbReference type="OrthoDB" id="5187715at2"/>
<accession>A0A4V1CWA4</accession>
<dbReference type="Proteomes" id="UP000630594">
    <property type="component" value="Unassembled WGS sequence"/>
</dbReference>
<sequence>MTQRRTSPTPGGSRRPGQRGASPRARVAAPSRHDSAGESTGSGPGRSTHRVTPRSTPGQRTVASRPPQPPRTRFTSRAGILLLVVLVLGVSYASSLRAYLDQRATIEETKAQIAKSEKAIAELEREKRRWSDEAYVKAQARQHLGYLMPGETGYQVLDENGEPLDSVAELADPDEVIKEKPVAWWETVWTSVELAGNPPPARSTAPRIIDGVKKSEQEKQ</sequence>
<keyword evidence="1" id="KW-0175">Coiled coil</keyword>
<feature type="compositionally biased region" description="Low complexity" evidence="2">
    <location>
        <begin position="19"/>
        <end position="30"/>
    </location>
</feature>
<evidence type="ECO:0000313" key="7">
    <source>
        <dbReference type="Proteomes" id="UP000630594"/>
    </source>
</evidence>
<feature type="compositionally biased region" description="Polar residues" evidence="2">
    <location>
        <begin position="53"/>
        <end position="62"/>
    </location>
</feature>
<keyword evidence="7" id="KW-1185">Reference proteome</keyword>